<evidence type="ECO:0000313" key="3">
    <source>
        <dbReference type="Proteomes" id="UP001160390"/>
    </source>
</evidence>
<feature type="compositionally biased region" description="Polar residues" evidence="1">
    <location>
        <begin position="646"/>
        <end position="660"/>
    </location>
</feature>
<feature type="compositionally biased region" description="Basic and acidic residues" evidence="1">
    <location>
        <begin position="1112"/>
        <end position="1123"/>
    </location>
</feature>
<comment type="caution">
    <text evidence="2">The sequence shown here is derived from an EMBL/GenBank/DDBJ whole genome shotgun (WGS) entry which is preliminary data.</text>
</comment>
<dbReference type="SUPFAM" id="SSF55753">
    <property type="entry name" value="Actin depolymerizing proteins"/>
    <property type="match status" value="1"/>
</dbReference>
<feature type="compositionally biased region" description="Basic and acidic residues" evidence="1">
    <location>
        <begin position="1019"/>
        <end position="1036"/>
    </location>
</feature>
<feature type="compositionally biased region" description="Polar residues" evidence="1">
    <location>
        <begin position="262"/>
        <end position="273"/>
    </location>
</feature>
<sequence>MSLNGLDDPKVAEAYVAASAEPGGWFLLKYASRDEVELLSSGTGGVAEMRGAVTAYDETNPLYGFLKYRRRNVLVKYLPEGCSRLIQARVAVHFNAVCERFSPYDSQFDMTAADDLADAKLSPACSLHAAKGSNSSSSSRKKHLMEIAEEDEEEQQPTKRQSLIKEKEKDREQLKGSDERPTTTGEPVTLNSDLAASLENSKFSAPTTSEVPTFVGSVEPSPPTENAPRLSSQSSRAEVFTSYSAYSYTSKPKVKLGPRPSLDTTIIRPQTAGNFRPVSSIPAGLKLFGKGSSSSARRRKDSAGSSNAPASPRSEITDFAFSAAIPIPEEPTNKLTLDVPRPATSSGVSTKSGVSTIMSTSMKSAMTPEKARLKKALQLREKKKKKKKEAQSPSSPPLTSPEIADTVSVPVTPDSAVAHGDETDVTADDKASETKADDSGVGIETSTTPTKGDHASEGTQPDSRPVSPVVTSSEAGESTKASSVSESTDQTVVVEEGLGDGSDVKPHAGSREPDGLVGDHATESSVANEEQKDASALESKPATVAPHLSEEMKPDNADRKAKPDSDQPESANTDHEPAEGESQGCKDAETSNQAGEHEQSGADPRVNAAQSVQVSPIAPQAQALEDQKPETVGTPETSLEDIEAKQAQTDLKTGPNSLSPKIQLPDSATFPDIAEDDTATPIVRTNANDSSADQATESDSESVLAARVRKSSIAKRKANVEPIKTDLANRGRAASQSDSDLSDDDSLLEELQSATVHEAKPMTVSKTPLTPVFPGRLNSNSGMATATASPPIQAGPFAAPLMAKPQMIRTASNPVRGNLIAPPSDVSQSSARSVSQGAAFLHQVTQQRTADGTLAKKTNMGSSISQRIKALERLSVKPGDAPSQANSRPSSSFFSVKPRAPSRSPSVVDRTTSLSKDTRPSTAHSRDDSPEASRFHRERSGSISSRLSVFEPGNSPGNTPRGRPETVSVTARIIRDSPSASRTPAEYNNPVELKQSALLVDHQKSDAVSPPPESVEEVVPEKTKSHRRNESKDSETQRSSFNVVKEFIKEHRKSIVSSPSSEGPRSPTRPPSTHQNTTFVGRLSMSSRRSLSKDRDLTASPSVGTDGSVSGDDSKSTTSDKKMSRAGRLMRRLSSFSGPSKGHKHNNASTTSGTPTVAEEDTEAVQPVKHSAPSIVADLGDVNVQFPDTLLWKRRNMYLDSQGFVVLSALAQQQHQAPKGPATTGVKKYHLSEFKTPYTPDVEVQELPNSVVLDLVEGSAVQVACEDRTGQLHVLEVLRSAHVKHAGN</sequence>
<evidence type="ECO:0000313" key="2">
    <source>
        <dbReference type="EMBL" id="CAI6084882.1"/>
    </source>
</evidence>
<name>A0AA35LXM8_9HYPO</name>
<dbReference type="EMBL" id="CABFNP030000754">
    <property type="protein sequence ID" value="CAI6084882.1"/>
    <property type="molecule type" value="Genomic_DNA"/>
</dbReference>
<reference evidence="2" key="1">
    <citation type="submission" date="2023-01" db="EMBL/GenBank/DDBJ databases">
        <authorList>
            <person name="Piombo E."/>
        </authorList>
    </citation>
    <scope>NUCLEOTIDE SEQUENCE</scope>
</reference>
<feature type="compositionally biased region" description="Basic and acidic residues" evidence="1">
    <location>
        <begin position="916"/>
        <end position="940"/>
    </location>
</feature>
<feature type="compositionally biased region" description="Basic and acidic residues" evidence="1">
    <location>
        <begin position="419"/>
        <end position="438"/>
    </location>
</feature>
<evidence type="ECO:0000256" key="1">
    <source>
        <dbReference type="SAM" id="MobiDB-lite"/>
    </source>
</evidence>
<protein>
    <recommendedName>
        <fullName evidence="4">ADF-H domain-containing protein</fullName>
    </recommendedName>
</protein>
<feature type="compositionally biased region" description="Polar residues" evidence="1">
    <location>
        <begin position="777"/>
        <end position="789"/>
    </location>
</feature>
<feature type="region of interest" description="Disordered" evidence="1">
    <location>
        <begin position="814"/>
        <end position="1165"/>
    </location>
</feature>
<feature type="region of interest" description="Disordered" evidence="1">
    <location>
        <begin position="250"/>
        <end position="789"/>
    </location>
</feature>
<feature type="compositionally biased region" description="Basic and acidic residues" evidence="1">
    <location>
        <begin position="502"/>
        <end position="514"/>
    </location>
</feature>
<feature type="compositionally biased region" description="Polar residues" evidence="1">
    <location>
        <begin position="903"/>
        <end position="915"/>
    </location>
</feature>
<feature type="compositionally biased region" description="Low complexity" evidence="1">
    <location>
        <begin position="824"/>
        <end position="839"/>
    </location>
</feature>
<feature type="compositionally biased region" description="Basic residues" evidence="1">
    <location>
        <begin position="707"/>
        <end position="717"/>
    </location>
</feature>
<feature type="compositionally biased region" description="Basic and acidic residues" evidence="1">
    <location>
        <begin position="572"/>
        <end position="600"/>
    </location>
</feature>
<dbReference type="CDD" id="cd11282">
    <property type="entry name" value="ADF_coactosin_like"/>
    <property type="match status" value="1"/>
</dbReference>
<feature type="compositionally biased region" description="Low complexity" evidence="1">
    <location>
        <begin position="344"/>
        <end position="356"/>
    </location>
</feature>
<feature type="compositionally biased region" description="Basic and acidic residues" evidence="1">
    <location>
        <begin position="548"/>
        <end position="565"/>
    </location>
</feature>
<dbReference type="Gene3D" id="3.40.20.10">
    <property type="entry name" value="Severin"/>
    <property type="match status" value="1"/>
</dbReference>
<gene>
    <name evidence="2" type="ORF">CCHLO57077_00005062</name>
</gene>
<organism evidence="2 3">
    <name type="scientific">Clonostachys chloroleuca</name>
    <dbReference type="NCBI Taxonomy" id="1926264"/>
    <lineage>
        <taxon>Eukaryota</taxon>
        <taxon>Fungi</taxon>
        <taxon>Dikarya</taxon>
        <taxon>Ascomycota</taxon>
        <taxon>Pezizomycotina</taxon>
        <taxon>Sordariomycetes</taxon>
        <taxon>Hypocreomycetidae</taxon>
        <taxon>Hypocreales</taxon>
        <taxon>Bionectriaceae</taxon>
        <taxon>Clonostachys</taxon>
    </lineage>
</organism>
<feature type="region of interest" description="Disordered" evidence="1">
    <location>
        <begin position="128"/>
        <end position="189"/>
    </location>
</feature>
<keyword evidence="3" id="KW-1185">Reference proteome</keyword>
<feature type="compositionally biased region" description="Basic residues" evidence="1">
    <location>
        <begin position="372"/>
        <end position="388"/>
    </location>
</feature>
<feature type="compositionally biased region" description="Polar residues" evidence="1">
    <location>
        <begin position="683"/>
        <end position="697"/>
    </location>
</feature>
<feature type="region of interest" description="Disordered" evidence="1">
    <location>
        <begin position="203"/>
        <end position="236"/>
    </location>
</feature>
<feature type="compositionally biased region" description="Basic and acidic residues" evidence="1">
    <location>
        <begin position="163"/>
        <end position="181"/>
    </location>
</feature>
<proteinExistence type="predicted"/>
<feature type="compositionally biased region" description="Polar residues" evidence="1">
    <location>
        <begin position="469"/>
        <end position="491"/>
    </location>
</feature>
<feature type="compositionally biased region" description="Low complexity" evidence="1">
    <location>
        <begin position="1102"/>
        <end position="1111"/>
    </location>
</feature>
<accession>A0AA35LXM8</accession>
<dbReference type="Proteomes" id="UP001160390">
    <property type="component" value="Unassembled WGS sequence"/>
</dbReference>
<evidence type="ECO:0008006" key="4">
    <source>
        <dbReference type="Google" id="ProtNLM"/>
    </source>
</evidence>
<feature type="compositionally biased region" description="Polar residues" evidence="1">
    <location>
        <begin position="883"/>
        <end position="894"/>
    </location>
</feature>
<dbReference type="GO" id="GO:0003779">
    <property type="term" value="F:actin binding"/>
    <property type="evidence" value="ECO:0007669"/>
    <property type="project" value="InterPro"/>
</dbReference>
<dbReference type="InterPro" id="IPR029006">
    <property type="entry name" value="ADF-H/Gelsolin-like_dom_sf"/>
</dbReference>